<sequence>MIKEKIIYLPILFLSFLWIANDSFLKLIYPGWVTGKISDIIGLIFTPLILTGILSLFSKKTKPIFFFWFSILLTNIIFIWINLSQESNNNFYSFINSNESMNLADKSDLILLPLTLLSILIFRKFGTIFQKSIQKKIYILILPTLALLNTSHPQGRSDFRDILFLLSLAHDQIIQLEPKDIEVTGNEFTFKFKFIGKNNESSPVSAEIPNGNATCPNPGDPPKEKGNGTNSYNQEEYPGKFQNYRIDFSKSQNFETIEKTSDCNGTECSIDLQSLNSGTYFWKVRTRYLYLSDCKLYLENFLVRQDIHSFRR</sequence>
<keyword evidence="2" id="KW-0812">Transmembrane</keyword>
<keyword evidence="2" id="KW-1133">Transmembrane helix</keyword>
<dbReference type="RefSeq" id="WP_135580561.1">
    <property type="nucleotide sequence ID" value="NZ_RQGA01000014.1"/>
</dbReference>
<proteinExistence type="predicted"/>
<protein>
    <submittedName>
        <fullName evidence="3">Uncharacterized protein</fullName>
    </submittedName>
</protein>
<name>A0A4R9JE27_9LEPT</name>
<feature type="region of interest" description="Disordered" evidence="1">
    <location>
        <begin position="203"/>
        <end position="231"/>
    </location>
</feature>
<accession>A0A4R9JE27</accession>
<gene>
    <name evidence="3" type="ORF">EHQ49_15620</name>
</gene>
<dbReference type="Gene3D" id="2.60.40.10">
    <property type="entry name" value="Immunoglobulins"/>
    <property type="match status" value="1"/>
</dbReference>
<dbReference type="Proteomes" id="UP000298125">
    <property type="component" value="Unassembled WGS sequence"/>
</dbReference>
<dbReference type="AlphaFoldDB" id="A0A4R9JE27"/>
<keyword evidence="4" id="KW-1185">Reference proteome</keyword>
<evidence type="ECO:0000256" key="1">
    <source>
        <dbReference type="SAM" id="MobiDB-lite"/>
    </source>
</evidence>
<evidence type="ECO:0000313" key="4">
    <source>
        <dbReference type="Proteomes" id="UP000298125"/>
    </source>
</evidence>
<dbReference type="EMBL" id="RQGA01000014">
    <property type="protein sequence ID" value="TGL37646.1"/>
    <property type="molecule type" value="Genomic_DNA"/>
</dbReference>
<feature type="transmembrane region" description="Helical" evidence="2">
    <location>
        <begin position="64"/>
        <end position="83"/>
    </location>
</feature>
<reference evidence="3" key="1">
    <citation type="journal article" date="2019" name="PLoS Negl. Trop. Dis.">
        <title>Revisiting the worldwide diversity of Leptospira species in the environment.</title>
        <authorList>
            <person name="Vincent A.T."/>
            <person name="Schiettekatte O."/>
            <person name="Bourhy P."/>
            <person name="Veyrier F.J."/>
            <person name="Picardeau M."/>
        </authorList>
    </citation>
    <scope>NUCLEOTIDE SEQUENCE [LARGE SCALE GENOMIC DNA]</scope>
    <source>
        <strain evidence="3">201702692</strain>
    </source>
</reference>
<feature type="transmembrane region" description="Helical" evidence="2">
    <location>
        <begin position="40"/>
        <end position="57"/>
    </location>
</feature>
<feature type="transmembrane region" description="Helical" evidence="2">
    <location>
        <begin position="109"/>
        <end position="126"/>
    </location>
</feature>
<keyword evidence="2" id="KW-0472">Membrane</keyword>
<evidence type="ECO:0000313" key="3">
    <source>
        <dbReference type="EMBL" id="TGL37646.1"/>
    </source>
</evidence>
<dbReference type="InterPro" id="IPR013783">
    <property type="entry name" value="Ig-like_fold"/>
</dbReference>
<dbReference type="OrthoDB" id="3524974at2"/>
<feature type="transmembrane region" description="Helical" evidence="2">
    <location>
        <begin position="7"/>
        <end position="28"/>
    </location>
</feature>
<organism evidence="3 4">
    <name type="scientific">Leptospira perdikensis</name>
    <dbReference type="NCBI Taxonomy" id="2484948"/>
    <lineage>
        <taxon>Bacteria</taxon>
        <taxon>Pseudomonadati</taxon>
        <taxon>Spirochaetota</taxon>
        <taxon>Spirochaetia</taxon>
        <taxon>Leptospirales</taxon>
        <taxon>Leptospiraceae</taxon>
        <taxon>Leptospira</taxon>
    </lineage>
</organism>
<evidence type="ECO:0000256" key="2">
    <source>
        <dbReference type="SAM" id="Phobius"/>
    </source>
</evidence>
<comment type="caution">
    <text evidence="3">The sequence shown here is derived from an EMBL/GenBank/DDBJ whole genome shotgun (WGS) entry which is preliminary data.</text>
</comment>